<keyword evidence="4 5" id="KW-0472">Membrane</keyword>
<name>A0A3R9R1G6_9CREN</name>
<evidence type="ECO:0000313" key="6">
    <source>
        <dbReference type="EMBL" id="RSN77127.1"/>
    </source>
</evidence>
<evidence type="ECO:0000256" key="2">
    <source>
        <dbReference type="ARBA" id="ARBA00022692"/>
    </source>
</evidence>
<keyword evidence="7" id="KW-1185">Reference proteome</keyword>
<keyword evidence="2 5" id="KW-0812">Transmembrane</keyword>
<evidence type="ECO:0000256" key="1">
    <source>
        <dbReference type="ARBA" id="ARBA00022475"/>
    </source>
</evidence>
<sequence>MSKVDRMDYLALALLSFGLSLDDFGLAFSLSLLMPSRNFKKFIVNTGKIAAAFSISAMGCLSSIDEGAVGISFPFLEIPIIWIIIAIIIANTILILIAALLSNWMKNLSRRIPSILSGIILITLGVLKFLELAFEV</sequence>
<dbReference type="Pfam" id="PF02659">
    <property type="entry name" value="Mntp"/>
    <property type="match status" value="1"/>
</dbReference>
<dbReference type="AlphaFoldDB" id="A0A3R9R1G6"/>
<dbReference type="PANTHER" id="PTHR35529:SF1">
    <property type="entry name" value="MANGANESE EFFLUX PUMP MNTP-RELATED"/>
    <property type="match status" value="1"/>
</dbReference>
<evidence type="ECO:0000256" key="5">
    <source>
        <dbReference type="SAM" id="Phobius"/>
    </source>
</evidence>
<dbReference type="InterPro" id="IPR003810">
    <property type="entry name" value="Mntp/YtaF"/>
</dbReference>
<keyword evidence="3 5" id="KW-1133">Transmembrane helix</keyword>
<protein>
    <recommendedName>
        <fullName evidence="8">Manganese efflux pump MntP</fullName>
    </recommendedName>
</protein>
<feature type="transmembrane region" description="Helical" evidence="5">
    <location>
        <begin position="114"/>
        <end position="134"/>
    </location>
</feature>
<feature type="transmembrane region" description="Helical" evidence="5">
    <location>
        <begin position="80"/>
        <end position="102"/>
    </location>
</feature>
<evidence type="ECO:0000313" key="7">
    <source>
        <dbReference type="Proteomes" id="UP000277582"/>
    </source>
</evidence>
<reference evidence="6 7" key="1">
    <citation type="submission" date="2018-10" db="EMBL/GenBank/DDBJ databases">
        <title>Co-occurring genomic capacity for anaerobic methane metabolism and dissimilatory sulfite reduction discovered in the Korarchaeota.</title>
        <authorList>
            <person name="Mckay L.J."/>
            <person name="Dlakic M."/>
            <person name="Fields M.W."/>
            <person name="Delmont T.O."/>
            <person name="Eren A.M."/>
            <person name="Jay Z.J."/>
            <person name="Klingelsmith K.B."/>
            <person name="Rusch D.B."/>
            <person name="Inskeep W.P."/>
        </authorList>
    </citation>
    <scope>NUCLEOTIDE SEQUENCE [LARGE SCALE GENOMIC DNA]</scope>
    <source>
        <strain evidence="6 7">MDKW</strain>
    </source>
</reference>
<evidence type="ECO:0000256" key="3">
    <source>
        <dbReference type="ARBA" id="ARBA00022989"/>
    </source>
</evidence>
<dbReference type="Proteomes" id="UP000277582">
    <property type="component" value="Unassembled WGS sequence"/>
</dbReference>
<dbReference type="PANTHER" id="PTHR35529">
    <property type="entry name" value="MANGANESE EFFLUX PUMP MNTP-RELATED"/>
    <property type="match status" value="1"/>
</dbReference>
<accession>A0A3R9R1G6</accession>
<keyword evidence="1" id="KW-1003">Cell membrane</keyword>
<proteinExistence type="predicted"/>
<gene>
    <name evidence="6" type="ORF">D6D85_03065</name>
</gene>
<dbReference type="EMBL" id="RCOS01000045">
    <property type="protein sequence ID" value="RSN77127.1"/>
    <property type="molecule type" value="Genomic_DNA"/>
</dbReference>
<evidence type="ECO:0000256" key="4">
    <source>
        <dbReference type="ARBA" id="ARBA00023136"/>
    </source>
</evidence>
<evidence type="ECO:0008006" key="8">
    <source>
        <dbReference type="Google" id="ProtNLM"/>
    </source>
</evidence>
<comment type="caution">
    <text evidence="6">The sequence shown here is derived from an EMBL/GenBank/DDBJ whole genome shotgun (WGS) entry which is preliminary data.</text>
</comment>
<organism evidence="6 7">
    <name type="scientific">Candidatus Methanodesulfokora washburnensis</name>
    <dbReference type="NCBI Taxonomy" id="2478471"/>
    <lineage>
        <taxon>Archaea</taxon>
        <taxon>Thermoproteota</taxon>
        <taxon>Candidatus Korarchaeia</taxon>
        <taxon>Candidatus Korarchaeia incertae sedis</taxon>
        <taxon>Candidatus Methanodesulfokora</taxon>
    </lineage>
</organism>